<reference evidence="9 10" key="1">
    <citation type="submission" date="2015-01" db="EMBL/GenBank/DDBJ databases">
        <title>The Genome Sequence of Exophiala sideris CBS121828.</title>
        <authorList>
            <consortium name="The Broad Institute Genomics Platform"/>
            <person name="Cuomo C."/>
            <person name="de Hoog S."/>
            <person name="Gorbushina A."/>
            <person name="Stielow B."/>
            <person name="Teixiera M."/>
            <person name="Abouelleil A."/>
            <person name="Chapman S.B."/>
            <person name="Priest M."/>
            <person name="Young S.K."/>
            <person name="Wortman J."/>
            <person name="Nusbaum C."/>
            <person name="Birren B."/>
        </authorList>
    </citation>
    <scope>NUCLEOTIDE SEQUENCE [LARGE SCALE GENOMIC DNA]</scope>
    <source>
        <strain evidence="9 10">CBS 121828</strain>
    </source>
</reference>
<dbReference type="FunFam" id="1.20.1720.10:FF:000009">
    <property type="entry name" value="MFS multidrug transporter"/>
    <property type="match status" value="1"/>
</dbReference>
<name>A0A0D1WS18_9EURO</name>
<evidence type="ECO:0000256" key="6">
    <source>
        <dbReference type="SAM" id="MobiDB-lite"/>
    </source>
</evidence>
<dbReference type="GO" id="GO:0005886">
    <property type="term" value="C:plasma membrane"/>
    <property type="evidence" value="ECO:0007669"/>
    <property type="project" value="TreeGrafter"/>
</dbReference>
<protein>
    <recommendedName>
        <fullName evidence="8">Major facilitator superfamily (MFS) profile domain-containing protein</fullName>
    </recommendedName>
</protein>
<comment type="subcellular location">
    <subcellularLocation>
        <location evidence="1">Membrane</location>
        <topology evidence="1">Multi-pass membrane protein</topology>
    </subcellularLocation>
</comment>
<dbReference type="InterPro" id="IPR020846">
    <property type="entry name" value="MFS_dom"/>
</dbReference>
<sequence>MSDAQHADKQEDTTIIGPAVQSLSTPRQDQIGQGNTSEIEPEVRQDADTSHSTERAETGEEDILEITPAVERSEDVEKEAGWKQEQPSTPPTKQYSVFSNNEKRIIIAAGSLAGFFSPLTGAIYFPALNTISQALNVSGSKINLTVTTYLVLQGAAPMVIAGFSDSMGRRPAYVLCFTIYIFANLGLGLQNSYAALLILRCIQSAGSSGTIALANGLVGDTVTSEQRGEFIAFASLGGLLGPSLSPIIGGLISQNLDWHWIFWFLLILSGVFCVPLFLFLPETCRKIVGDGSIPPPPLNWSVTDVIRHRKRHQRGEIVDADEQAALRKNYRFRFPNPLPTLMLCADLESLIILVAVGLNLACFYAISTGAASSFSEAYGFNNIQVGLCFIPIGVGGIVAAFTTGRMVDWNYRRHARKHGITIEKGVRQDLSDFPIERARIEIALPLLMSNGLFVIGYGWTLDHKVNLAGPVIFLFLLGFSSIASYQALNVLMTDIWPGKAASATAASNLIRCELVAAASAAIDPMSVAMGRGWAYTTLALIYMCFAPTLVILMRRGIEMRRARKAREDKKTARKREKLESVAKQER</sequence>
<dbReference type="Pfam" id="PF07690">
    <property type="entry name" value="MFS_1"/>
    <property type="match status" value="1"/>
</dbReference>
<gene>
    <name evidence="9" type="ORF">PV11_09654</name>
</gene>
<feature type="transmembrane region" description="Helical" evidence="7">
    <location>
        <begin position="467"/>
        <end position="488"/>
    </location>
</feature>
<keyword evidence="3 7" id="KW-0812">Transmembrane</keyword>
<feature type="compositionally biased region" description="Polar residues" evidence="6">
    <location>
        <begin position="21"/>
        <end position="38"/>
    </location>
</feature>
<feature type="transmembrane region" description="Helical" evidence="7">
    <location>
        <begin position="533"/>
        <end position="553"/>
    </location>
</feature>
<feature type="transmembrane region" description="Helical" evidence="7">
    <location>
        <begin position="105"/>
        <end position="126"/>
    </location>
</feature>
<evidence type="ECO:0000256" key="3">
    <source>
        <dbReference type="ARBA" id="ARBA00022692"/>
    </source>
</evidence>
<dbReference type="HOGENOM" id="CLU_008455_8_4_1"/>
<organism evidence="9 10">
    <name type="scientific">Exophiala sideris</name>
    <dbReference type="NCBI Taxonomy" id="1016849"/>
    <lineage>
        <taxon>Eukaryota</taxon>
        <taxon>Fungi</taxon>
        <taxon>Dikarya</taxon>
        <taxon>Ascomycota</taxon>
        <taxon>Pezizomycotina</taxon>
        <taxon>Eurotiomycetes</taxon>
        <taxon>Chaetothyriomycetidae</taxon>
        <taxon>Chaetothyriales</taxon>
        <taxon>Herpotrichiellaceae</taxon>
        <taxon>Exophiala</taxon>
    </lineage>
</organism>
<feature type="compositionally biased region" description="Basic and acidic residues" evidence="6">
    <location>
        <begin position="71"/>
        <end position="82"/>
    </location>
</feature>
<dbReference type="PANTHER" id="PTHR23502:SF51">
    <property type="entry name" value="QUINIDINE RESISTANCE PROTEIN 1-RELATED"/>
    <property type="match status" value="1"/>
</dbReference>
<accession>A0A0D1WS18</accession>
<feature type="transmembrane region" description="Helical" evidence="7">
    <location>
        <begin position="230"/>
        <end position="252"/>
    </location>
</feature>
<dbReference type="STRING" id="1016849.A0A0D1WS18"/>
<proteinExistence type="predicted"/>
<evidence type="ECO:0000256" key="4">
    <source>
        <dbReference type="ARBA" id="ARBA00022989"/>
    </source>
</evidence>
<evidence type="ECO:0000256" key="7">
    <source>
        <dbReference type="SAM" id="Phobius"/>
    </source>
</evidence>
<dbReference type="InterPro" id="IPR011701">
    <property type="entry name" value="MFS"/>
</dbReference>
<feature type="transmembrane region" description="Helical" evidence="7">
    <location>
        <begin position="195"/>
        <end position="218"/>
    </location>
</feature>
<keyword evidence="5 7" id="KW-0472">Membrane</keyword>
<feature type="transmembrane region" description="Helical" evidence="7">
    <location>
        <begin position="383"/>
        <end position="407"/>
    </location>
</feature>
<dbReference type="PROSITE" id="PS50850">
    <property type="entry name" value="MFS"/>
    <property type="match status" value="1"/>
</dbReference>
<feature type="transmembrane region" description="Helical" evidence="7">
    <location>
        <begin position="146"/>
        <end position="164"/>
    </location>
</feature>
<dbReference type="EMBL" id="KN846954">
    <property type="protein sequence ID" value="KIV77876.1"/>
    <property type="molecule type" value="Genomic_DNA"/>
</dbReference>
<keyword evidence="4 7" id="KW-1133">Transmembrane helix</keyword>
<evidence type="ECO:0000313" key="10">
    <source>
        <dbReference type="Proteomes" id="UP000053599"/>
    </source>
</evidence>
<feature type="transmembrane region" description="Helical" evidence="7">
    <location>
        <begin position="500"/>
        <end position="521"/>
    </location>
</feature>
<feature type="region of interest" description="Disordered" evidence="6">
    <location>
        <begin position="1"/>
        <end position="94"/>
    </location>
</feature>
<evidence type="ECO:0000256" key="2">
    <source>
        <dbReference type="ARBA" id="ARBA00022448"/>
    </source>
</evidence>
<feature type="compositionally biased region" description="Basic and acidic residues" evidence="6">
    <location>
        <begin position="1"/>
        <end position="12"/>
    </location>
</feature>
<feature type="transmembrane region" description="Helical" evidence="7">
    <location>
        <begin position="171"/>
        <end position="189"/>
    </location>
</feature>
<feature type="compositionally biased region" description="Polar residues" evidence="6">
    <location>
        <begin position="85"/>
        <end position="94"/>
    </location>
</feature>
<dbReference type="InterPro" id="IPR036259">
    <property type="entry name" value="MFS_trans_sf"/>
</dbReference>
<dbReference type="AlphaFoldDB" id="A0A0D1WS18"/>
<dbReference type="OrthoDB" id="440553at2759"/>
<feature type="region of interest" description="Disordered" evidence="6">
    <location>
        <begin position="563"/>
        <end position="586"/>
    </location>
</feature>
<dbReference type="GO" id="GO:0022857">
    <property type="term" value="F:transmembrane transporter activity"/>
    <property type="evidence" value="ECO:0007669"/>
    <property type="project" value="InterPro"/>
</dbReference>
<feature type="domain" description="Major facilitator superfamily (MFS) profile" evidence="8">
    <location>
        <begin position="106"/>
        <end position="564"/>
    </location>
</feature>
<feature type="compositionally biased region" description="Basic and acidic residues" evidence="6">
    <location>
        <begin position="41"/>
        <end position="58"/>
    </location>
</feature>
<evidence type="ECO:0000256" key="1">
    <source>
        <dbReference type="ARBA" id="ARBA00004141"/>
    </source>
</evidence>
<keyword evidence="2" id="KW-0813">Transport</keyword>
<evidence type="ECO:0000256" key="5">
    <source>
        <dbReference type="ARBA" id="ARBA00023136"/>
    </source>
</evidence>
<dbReference type="Gene3D" id="1.20.1250.20">
    <property type="entry name" value="MFS general substrate transporter like domains"/>
    <property type="match status" value="1"/>
</dbReference>
<dbReference type="PANTHER" id="PTHR23502">
    <property type="entry name" value="MAJOR FACILITATOR SUPERFAMILY"/>
    <property type="match status" value="1"/>
</dbReference>
<feature type="transmembrane region" description="Helical" evidence="7">
    <location>
        <begin position="442"/>
        <end position="461"/>
    </location>
</feature>
<feature type="transmembrane region" description="Helical" evidence="7">
    <location>
        <begin position="350"/>
        <end position="371"/>
    </location>
</feature>
<evidence type="ECO:0000313" key="9">
    <source>
        <dbReference type="EMBL" id="KIV77876.1"/>
    </source>
</evidence>
<dbReference type="CDD" id="cd17323">
    <property type="entry name" value="MFS_Tpo1_MDR_like"/>
    <property type="match status" value="1"/>
</dbReference>
<feature type="transmembrane region" description="Helical" evidence="7">
    <location>
        <begin position="258"/>
        <end position="280"/>
    </location>
</feature>
<dbReference type="SUPFAM" id="SSF103473">
    <property type="entry name" value="MFS general substrate transporter"/>
    <property type="match status" value="1"/>
</dbReference>
<evidence type="ECO:0000259" key="8">
    <source>
        <dbReference type="PROSITE" id="PS50850"/>
    </source>
</evidence>
<dbReference type="Proteomes" id="UP000053599">
    <property type="component" value="Unassembled WGS sequence"/>
</dbReference>